<name>B1KKF6_SHEWM</name>
<proteinExistence type="predicted"/>
<evidence type="ECO:0000313" key="3">
    <source>
        <dbReference type="Proteomes" id="UP000002168"/>
    </source>
</evidence>
<evidence type="ECO:0000256" key="1">
    <source>
        <dbReference type="SAM" id="MobiDB-lite"/>
    </source>
</evidence>
<accession>B1KKF6</accession>
<keyword evidence="3" id="KW-1185">Reference proteome</keyword>
<keyword evidence="2" id="KW-0449">Lipoprotein</keyword>
<dbReference type="STRING" id="392500.Swoo_1508"/>
<evidence type="ECO:0000313" key="2">
    <source>
        <dbReference type="EMBL" id="ACA85796.1"/>
    </source>
</evidence>
<feature type="compositionally biased region" description="Low complexity" evidence="1">
    <location>
        <begin position="41"/>
        <end position="54"/>
    </location>
</feature>
<gene>
    <name evidence="2" type="ordered locus">Swoo_1508</name>
</gene>
<dbReference type="AlphaFoldDB" id="B1KKF6"/>
<dbReference type="HOGENOM" id="CLU_1395464_0_0_6"/>
<organism evidence="2 3">
    <name type="scientific">Shewanella woodyi (strain ATCC 51908 / MS32)</name>
    <dbReference type="NCBI Taxonomy" id="392500"/>
    <lineage>
        <taxon>Bacteria</taxon>
        <taxon>Pseudomonadati</taxon>
        <taxon>Pseudomonadota</taxon>
        <taxon>Gammaproteobacteria</taxon>
        <taxon>Alteromonadales</taxon>
        <taxon>Shewanellaceae</taxon>
        <taxon>Shewanella</taxon>
    </lineage>
</organism>
<feature type="region of interest" description="Disordered" evidence="1">
    <location>
        <begin position="38"/>
        <end position="78"/>
    </location>
</feature>
<reference evidence="2 3" key="1">
    <citation type="submission" date="2008-02" db="EMBL/GenBank/DDBJ databases">
        <title>Complete sequence of Shewanella woodyi ATCC 51908.</title>
        <authorList>
            <consortium name="US DOE Joint Genome Institute"/>
            <person name="Copeland A."/>
            <person name="Lucas S."/>
            <person name="Lapidus A."/>
            <person name="Glavina del Rio T."/>
            <person name="Dalin E."/>
            <person name="Tice H."/>
            <person name="Bruce D."/>
            <person name="Goodwin L."/>
            <person name="Pitluck S."/>
            <person name="Sims D."/>
            <person name="Brettin T."/>
            <person name="Detter J.C."/>
            <person name="Han C."/>
            <person name="Kuske C.R."/>
            <person name="Schmutz J."/>
            <person name="Larimer F."/>
            <person name="Land M."/>
            <person name="Hauser L."/>
            <person name="Kyrpides N."/>
            <person name="Lykidis A."/>
            <person name="Zhao J.-S."/>
            <person name="Richardson P."/>
        </authorList>
    </citation>
    <scope>NUCLEOTIDE SEQUENCE [LARGE SCALE GENOMIC DNA]</scope>
    <source>
        <strain evidence="3">ATCC 51908 / MS32</strain>
    </source>
</reference>
<dbReference type="RefSeq" id="WP_012324142.1">
    <property type="nucleotide sequence ID" value="NC_010506.1"/>
</dbReference>
<sequence>MTTFNDLIKALISCIETGKTCLLVLLFASITACGGGGGDESSAPAATTGTVTPPSTTPPTTTPTPDPDPDPAPEPTSLDDLVVAADNAMQAVFQLMISIDINSSKRAYFSLCDDYSGSNMSYEVNFESCRYRGSLIDGQLDADIKVANHNGQMLAVLWFYDGSAPSYQLWQYDAELEQQQLTVN</sequence>
<dbReference type="KEGG" id="swd:Swoo_1508"/>
<dbReference type="EMBL" id="CP000961">
    <property type="protein sequence ID" value="ACA85796.1"/>
    <property type="molecule type" value="Genomic_DNA"/>
</dbReference>
<feature type="compositionally biased region" description="Pro residues" evidence="1">
    <location>
        <begin position="55"/>
        <end position="74"/>
    </location>
</feature>
<dbReference type="Proteomes" id="UP000002168">
    <property type="component" value="Chromosome"/>
</dbReference>
<dbReference type="eggNOG" id="ENOG5032S51">
    <property type="taxonomic scope" value="Bacteria"/>
</dbReference>
<protein>
    <submittedName>
        <fullName evidence="2">Putative lipoprotein</fullName>
    </submittedName>
</protein>